<name>A0ABN7NQM5_TIMPD</name>
<comment type="caution">
    <text evidence="3">The sequence shown here is derived from an EMBL/GenBank/DDBJ whole genome shotgun (WGS) entry which is preliminary data.</text>
</comment>
<evidence type="ECO:0000313" key="4">
    <source>
        <dbReference type="Proteomes" id="UP001153148"/>
    </source>
</evidence>
<accession>A0ABN7NQM5</accession>
<feature type="signal peptide" evidence="2">
    <location>
        <begin position="1"/>
        <end position="19"/>
    </location>
</feature>
<feature type="compositionally biased region" description="Low complexity" evidence="1">
    <location>
        <begin position="261"/>
        <end position="290"/>
    </location>
</feature>
<evidence type="ECO:0000313" key="3">
    <source>
        <dbReference type="EMBL" id="CAG2056674.1"/>
    </source>
</evidence>
<feature type="non-terminal residue" evidence="3">
    <location>
        <position position="1"/>
    </location>
</feature>
<feature type="compositionally biased region" description="Polar residues" evidence="1">
    <location>
        <begin position="60"/>
        <end position="69"/>
    </location>
</feature>
<gene>
    <name evidence="3" type="ORF">TPAB3V08_LOCUS3662</name>
</gene>
<reference evidence="3" key="1">
    <citation type="submission" date="2021-03" db="EMBL/GenBank/DDBJ databases">
        <authorList>
            <person name="Tran Van P."/>
        </authorList>
    </citation>
    <scope>NUCLEOTIDE SEQUENCE</scope>
</reference>
<dbReference type="Proteomes" id="UP001153148">
    <property type="component" value="Unassembled WGS sequence"/>
</dbReference>
<dbReference type="EMBL" id="CAJPIN010004205">
    <property type="protein sequence ID" value="CAG2056674.1"/>
    <property type="molecule type" value="Genomic_DNA"/>
</dbReference>
<organism evidence="3 4">
    <name type="scientific">Timema podura</name>
    <name type="common">Walking stick</name>
    <dbReference type="NCBI Taxonomy" id="61482"/>
    <lineage>
        <taxon>Eukaryota</taxon>
        <taxon>Metazoa</taxon>
        <taxon>Ecdysozoa</taxon>
        <taxon>Arthropoda</taxon>
        <taxon>Hexapoda</taxon>
        <taxon>Insecta</taxon>
        <taxon>Pterygota</taxon>
        <taxon>Neoptera</taxon>
        <taxon>Polyneoptera</taxon>
        <taxon>Phasmatodea</taxon>
        <taxon>Timematodea</taxon>
        <taxon>Timematoidea</taxon>
        <taxon>Timematidae</taxon>
        <taxon>Timema</taxon>
    </lineage>
</organism>
<evidence type="ECO:0000256" key="2">
    <source>
        <dbReference type="SAM" id="SignalP"/>
    </source>
</evidence>
<evidence type="ECO:0000256" key="1">
    <source>
        <dbReference type="SAM" id="MobiDB-lite"/>
    </source>
</evidence>
<feature type="compositionally biased region" description="Pro residues" evidence="1">
    <location>
        <begin position="130"/>
        <end position="150"/>
    </location>
</feature>
<feature type="region of interest" description="Disordered" evidence="1">
    <location>
        <begin position="60"/>
        <end position="319"/>
    </location>
</feature>
<feature type="chain" id="PRO_5045791875" evidence="2">
    <location>
        <begin position="20"/>
        <end position="339"/>
    </location>
</feature>
<keyword evidence="4" id="KW-1185">Reference proteome</keyword>
<feature type="compositionally biased region" description="Polar residues" evidence="1">
    <location>
        <begin position="155"/>
        <end position="173"/>
    </location>
</feature>
<keyword evidence="2" id="KW-0732">Signal</keyword>
<feature type="compositionally biased region" description="Low complexity" evidence="1">
    <location>
        <begin position="193"/>
        <end position="217"/>
    </location>
</feature>
<sequence>VCRTQVWAITLAFPTLLTTWRPVTLRDQSRGPIRMDRLAPKVCNLATRVRVGILNTRSSMVNSTTQPTPLTIRPMCPPYSTGEATERGYNQSTGGSGGSQPTASMPQGPPGQDPYNRYQPPGYAVNRAGYPPPTAPSSGPPGTPQQPGYPPQDNYYRQDQMPQSVSYPSSQLARQLVAPHSHAKSPYQQQVYASQQAGSSPSSPAGQMYPGGPQSKSMPPPAPQPRRHPDFAKEQQAYPPGPYTQHRPAIYGWSNNSQFRGQFPPQGPGAVPQAPQQWAQGPPRPAGAQPSNNQWDQHRYPPAGQPPYQPPSQVCSNMSFGPWRTQHMLEEELLRSMQY</sequence>
<protein>
    <submittedName>
        <fullName evidence="3">Uncharacterized protein</fullName>
    </submittedName>
</protein>
<proteinExistence type="predicted"/>